<dbReference type="Proteomes" id="UP000288216">
    <property type="component" value="Unassembled WGS sequence"/>
</dbReference>
<dbReference type="EMBL" id="BFAA01002689">
    <property type="protein sequence ID" value="GCB63699.1"/>
    <property type="molecule type" value="Genomic_DNA"/>
</dbReference>
<keyword evidence="2" id="KW-1185">Reference proteome</keyword>
<organism evidence="1 2">
    <name type="scientific">Scyliorhinus torazame</name>
    <name type="common">Cloudy catshark</name>
    <name type="synonym">Catulus torazame</name>
    <dbReference type="NCBI Taxonomy" id="75743"/>
    <lineage>
        <taxon>Eukaryota</taxon>
        <taxon>Metazoa</taxon>
        <taxon>Chordata</taxon>
        <taxon>Craniata</taxon>
        <taxon>Vertebrata</taxon>
        <taxon>Chondrichthyes</taxon>
        <taxon>Elasmobranchii</taxon>
        <taxon>Galeomorphii</taxon>
        <taxon>Galeoidea</taxon>
        <taxon>Carcharhiniformes</taxon>
        <taxon>Scyliorhinidae</taxon>
        <taxon>Scyliorhinus</taxon>
    </lineage>
</organism>
<gene>
    <name evidence="1" type="ORF">scyTo_0007422</name>
</gene>
<comment type="caution">
    <text evidence="1">The sequence shown here is derived from an EMBL/GenBank/DDBJ whole genome shotgun (WGS) entry which is preliminary data.</text>
</comment>
<evidence type="ECO:0000313" key="2">
    <source>
        <dbReference type="Proteomes" id="UP000288216"/>
    </source>
</evidence>
<dbReference type="AlphaFoldDB" id="A0A401NS67"/>
<evidence type="ECO:0000313" key="1">
    <source>
        <dbReference type="EMBL" id="GCB63699.1"/>
    </source>
</evidence>
<proteinExistence type="predicted"/>
<reference evidence="1 2" key="1">
    <citation type="journal article" date="2018" name="Nat. Ecol. Evol.">
        <title>Shark genomes provide insights into elasmobranch evolution and the origin of vertebrates.</title>
        <authorList>
            <person name="Hara Y"/>
            <person name="Yamaguchi K"/>
            <person name="Onimaru K"/>
            <person name="Kadota M"/>
            <person name="Koyanagi M"/>
            <person name="Keeley SD"/>
            <person name="Tatsumi K"/>
            <person name="Tanaka K"/>
            <person name="Motone F"/>
            <person name="Kageyama Y"/>
            <person name="Nozu R"/>
            <person name="Adachi N"/>
            <person name="Nishimura O"/>
            <person name="Nakagawa R"/>
            <person name="Tanegashima C"/>
            <person name="Kiyatake I"/>
            <person name="Matsumoto R"/>
            <person name="Murakumo K"/>
            <person name="Nishida K"/>
            <person name="Terakita A"/>
            <person name="Kuratani S"/>
            <person name="Sato K"/>
            <person name="Hyodo S Kuraku.S."/>
        </authorList>
    </citation>
    <scope>NUCLEOTIDE SEQUENCE [LARGE SCALE GENOMIC DNA]</scope>
</reference>
<sequence length="71" mass="8495">MAEERSCWWESKPEDEGHFRLIGPHPGRLTYGFEFHDRVRMFGCFLFLPPSLWHLIISGDTPAHHVQYLRR</sequence>
<protein>
    <submittedName>
        <fullName evidence="1">Uncharacterized protein</fullName>
    </submittedName>
</protein>
<name>A0A401NS67_SCYTO</name>
<accession>A0A401NS67</accession>